<dbReference type="GO" id="GO:0004792">
    <property type="term" value="F:thiosulfate-cyanide sulfurtransferase activity"/>
    <property type="evidence" value="ECO:0007669"/>
    <property type="project" value="TreeGrafter"/>
</dbReference>
<evidence type="ECO:0000313" key="4">
    <source>
        <dbReference type="Proteomes" id="UP000030428"/>
    </source>
</evidence>
<proteinExistence type="predicted"/>
<name>A0A0A6PMW4_9GAMM</name>
<reference evidence="3 4" key="1">
    <citation type="journal article" date="2016" name="Front. Microbiol.">
        <title>Single-Cell (Meta-)Genomics of a Dimorphic Candidatus Thiomargarita nelsonii Reveals Genomic Plasticity.</title>
        <authorList>
            <person name="Flood B.E."/>
            <person name="Fliss P."/>
            <person name="Jones D.S."/>
            <person name="Dick G.J."/>
            <person name="Jain S."/>
            <person name="Kaster A.K."/>
            <person name="Winkel M."/>
            <person name="Mussmann M."/>
            <person name="Bailey J."/>
        </authorList>
    </citation>
    <scope>NUCLEOTIDE SEQUENCE [LARGE SCALE GENOMIC DNA]</scope>
    <source>
        <strain evidence="3">Hydrate Ridge</strain>
    </source>
</reference>
<evidence type="ECO:0000313" key="3">
    <source>
        <dbReference type="EMBL" id="KHD06646.1"/>
    </source>
</evidence>
<keyword evidence="4" id="KW-1185">Reference proteome</keyword>
<keyword evidence="1" id="KW-0732">Signal</keyword>
<feature type="domain" description="Rhodanese" evidence="2">
    <location>
        <begin position="335"/>
        <end position="427"/>
    </location>
</feature>
<evidence type="ECO:0000256" key="1">
    <source>
        <dbReference type="SAM" id="SignalP"/>
    </source>
</evidence>
<sequence length="431" mass="48487">MMLKKLMALLLLSLSGITFADECSVPMHSSIDLRWVMGVNVFEGTLHLSGCSGQFVVRFFNAKSKTTETVIQTMTFQDTKLGLIIMGSAPIDGRTKKPLSSYPPDNFIFRRNVDGSWEITNCDTRKVCASVDILAVRENDNKSALKDIGTESLVKIIQDYPSEYLLIDARAENDYDKGHIPTAVSGKKLPKDKSKLLIFYCSNEECALSAAKAAKEAGYENVFTYAIGVAGWQKAGQKLVVTKPKVLLSIRSNVYNDKVYVDGKYQGSTRLDLWLAPGLHSVKVEKDGYSIYEEQIDLQKKSRLIAKLHRQKHQNNRPANDIIGTDKLLEFIRGAHSDYVLIDAREEKEYKEGHIPTAISIPFSQFESNKDRLPKDKNIVLIFYCWHETCKLSTQSAQAARQMGYQNVISYLLGVKGWEAAGYRLAKNLRF</sequence>
<dbReference type="Gene3D" id="3.40.250.10">
    <property type="entry name" value="Rhodanese-like domain"/>
    <property type="match status" value="2"/>
</dbReference>
<dbReference type="CDD" id="cd00158">
    <property type="entry name" value="RHOD"/>
    <property type="match status" value="2"/>
</dbReference>
<dbReference type="PANTHER" id="PTHR44086:SF10">
    <property type="entry name" value="THIOSULFATE SULFURTRANSFERASE_RHODANESE-LIKE DOMAIN-CONTAINING PROTEIN 3"/>
    <property type="match status" value="1"/>
</dbReference>
<gene>
    <name evidence="3" type="ORF">PN36_29840</name>
</gene>
<comment type="caution">
    <text evidence="3">The sequence shown here is derived from an EMBL/GenBank/DDBJ whole genome shotgun (WGS) entry which is preliminary data.</text>
</comment>
<accession>A0A0A6PMW4</accession>
<dbReference type="PROSITE" id="PS50206">
    <property type="entry name" value="RHODANESE_3"/>
    <property type="match status" value="2"/>
</dbReference>
<organism evidence="3 4">
    <name type="scientific">Candidatus Thiomargarita nelsonii</name>
    <dbReference type="NCBI Taxonomy" id="1003181"/>
    <lineage>
        <taxon>Bacteria</taxon>
        <taxon>Pseudomonadati</taxon>
        <taxon>Pseudomonadota</taxon>
        <taxon>Gammaproteobacteria</taxon>
        <taxon>Thiotrichales</taxon>
        <taxon>Thiotrichaceae</taxon>
        <taxon>Thiomargarita</taxon>
    </lineage>
</organism>
<dbReference type="Pfam" id="PF08308">
    <property type="entry name" value="PEGA"/>
    <property type="match status" value="1"/>
</dbReference>
<feature type="signal peptide" evidence="1">
    <location>
        <begin position="1"/>
        <end position="20"/>
    </location>
</feature>
<protein>
    <recommendedName>
        <fullName evidence="2">Rhodanese domain-containing protein</fullName>
    </recommendedName>
</protein>
<dbReference type="InterPro" id="IPR036873">
    <property type="entry name" value="Rhodanese-like_dom_sf"/>
</dbReference>
<dbReference type="Proteomes" id="UP000030428">
    <property type="component" value="Unassembled WGS sequence"/>
</dbReference>
<dbReference type="InterPro" id="IPR013229">
    <property type="entry name" value="PEGA"/>
</dbReference>
<feature type="domain" description="Rhodanese" evidence="2">
    <location>
        <begin position="160"/>
        <end position="241"/>
    </location>
</feature>
<feature type="chain" id="PRO_5007387959" description="Rhodanese domain-containing protein" evidence="1">
    <location>
        <begin position="21"/>
        <end position="431"/>
    </location>
</feature>
<dbReference type="AlphaFoldDB" id="A0A0A6PMW4"/>
<evidence type="ECO:0000259" key="2">
    <source>
        <dbReference type="PROSITE" id="PS50206"/>
    </source>
</evidence>
<dbReference type="EMBL" id="JSZA02000211">
    <property type="protein sequence ID" value="KHD06646.1"/>
    <property type="molecule type" value="Genomic_DNA"/>
</dbReference>
<dbReference type="Pfam" id="PF00581">
    <property type="entry name" value="Rhodanese"/>
    <property type="match status" value="2"/>
</dbReference>
<dbReference type="InterPro" id="IPR001763">
    <property type="entry name" value="Rhodanese-like_dom"/>
</dbReference>
<dbReference type="PANTHER" id="PTHR44086">
    <property type="entry name" value="THIOSULFATE SULFURTRANSFERASE RDL2, MITOCHONDRIAL-RELATED"/>
    <property type="match status" value="1"/>
</dbReference>
<dbReference type="SUPFAM" id="SSF52821">
    <property type="entry name" value="Rhodanese/Cell cycle control phosphatase"/>
    <property type="match status" value="2"/>
</dbReference>
<dbReference type="SMART" id="SM00450">
    <property type="entry name" value="RHOD"/>
    <property type="match status" value="2"/>
</dbReference>